<evidence type="ECO:0000313" key="4">
    <source>
        <dbReference type="Proteomes" id="UP000283509"/>
    </source>
</evidence>
<feature type="region of interest" description="Disordered" evidence="1">
    <location>
        <begin position="1"/>
        <end position="23"/>
    </location>
</feature>
<reference evidence="3 4" key="1">
    <citation type="submission" date="2018-04" db="EMBL/GenBank/DDBJ databases">
        <authorList>
            <person name="Zhang X."/>
            <person name="Yuan J."/>
            <person name="Li F."/>
            <person name="Xiang J."/>
        </authorList>
    </citation>
    <scope>NUCLEOTIDE SEQUENCE [LARGE SCALE GENOMIC DNA]</scope>
    <source>
        <tissue evidence="3">Muscle</tissue>
    </source>
</reference>
<comment type="caution">
    <text evidence="3">The sequence shown here is derived from an EMBL/GenBank/DDBJ whole genome shotgun (WGS) entry which is preliminary data.</text>
</comment>
<proteinExistence type="predicted"/>
<organism evidence="3 4">
    <name type="scientific">Penaeus vannamei</name>
    <name type="common">Whiteleg shrimp</name>
    <name type="synonym">Litopenaeus vannamei</name>
    <dbReference type="NCBI Taxonomy" id="6689"/>
    <lineage>
        <taxon>Eukaryota</taxon>
        <taxon>Metazoa</taxon>
        <taxon>Ecdysozoa</taxon>
        <taxon>Arthropoda</taxon>
        <taxon>Crustacea</taxon>
        <taxon>Multicrustacea</taxon>
        <taxon>Malacostraca</taxon>
        <taxon>Eumalacostraca</taxon>
        <taxon>Eucarida</taxon>
        <taxon>Decapoda</taxon>
        <taxon>Dendrobranchiata</taxon>
        <taxon>Penaeoidea</taxon>
        <taxon>Penaeidae</taxon>
        <taxon>Penaeus</taxon>
    </lineage>
</organism>
<sequence>MLVAGIRSRSSTTPTSHTLAASTPTTTTLTLSTALSDHSWIQPQQRVPQTAGQDLPHKGLPTAHMLIDFPTVFFAAPYEVIETDYDSYACVYSCIDTDKYKSEFGFVFSRTPQNSASAISRCASVFRRNGVDFSFSIQFLIHPNVFTGLETLHRSHDATGSLIHYTNESYTFSDISNARCKH</sequence>
<dbReference type="Gene3D" id="2.40.128.20">
    <property type="match status" value="1"/>
</dbReference>
<dbReference type="AlphaFoldDB" id="A0A423SEL1"/>
<dbReference type="InterPro" id="IPR000566">
    <property type="entry name" value="Lipocln_cytosolic_FA-bd_dom"/>
</dbReference>
<accession>A0A423SEL1</accession>
<dbReference type="Pfam" id="PF00061">
    <property type="entry name" value="Lipocalin"/>
    <property type="match status" value="1"/>
</dbReference>
<evidence type="ECO:0000259" key="2">
    <source>
        <dbReference type="Pfam" id="PF00061"/>
    </source>
</evidence>
<evidence type="ECO:0000256" key="1">
    <source>
        <dbReference type="SAM" id="MobiDB-lite"/>
    </source>
</evidence>
<feature type="compositionally biased region" description="Low complexity" evidence="1">
    <location>
        <begin position="7"/>
        <end position="23"/>
    </location>
</feature>
<dbReference type="SUPFAM" id="SSF50814">
    <property type="entry name" value="Lipocalins"/>
    <property type="match status" value="1"/>
</dbReference>
<name>A0A423SEL1_PENVA</name>
<reference evidence="3 4" key="2">
    <citation type="submission" date="2019-01" db="EMBL/GenBank/DDBJ databases">
        <title>The decoding of complex shrimp genome reveals the adaptation for benthos swimmer, frequently molting mechanism and breeding impact on genome.</title>
        <authorList>
            <person name="Sun Y."/>
            <person name="Gao Y."/>
            <person name="Yu Y."/>
        </authorList>
    </citation>
    <scope>NUCLEOTIDE SEQUENCE [LARGE SCALE GENOMIC DNA]</scope>
    <source>
        <tissue evidence="3">Muscle</tissue>
    </source>
</reference>
<evidence type="ECO:0000313" key="3">
    <source>
        <dbReference type="EMBL" id="ROT62659.1"/>
    </source>
</evidence>
<dbReference type="Proteomes" id="UP000283509">
    <property type="component" value="Unassembled WGS sequence"/>
</dbReference>
<dbReference type="EMBL" id="QCYY01003566">
    <property type="protein sequence ID" value="ROT62659.1"/>
    <property type="molecule type" value="Genomic_DNA"/>
</dbReference>
<gene>
    <name evidence="3" type="ORF">C7M84_019472</name>
</gene>
<feature type="domain" description="Lipocalin/cytosolic fatty-acid binding" evidence="2">
    <location>
        <begin position="77"/>
        <end position="136"/>
    </location>
</feature>
<protein>
    <submittedName>
        <fullName evidence="3">Crustacyanin subunit A</fullName>
    </submittedName>
</protein>
<dbReference type="InterPro" id="IPR012674">
    <property type="entry name" value="Calycin"/>
</dbReference>
<keyword evidence="4" id="KW-1185">Reference proteome</keyword>